<evidence type="ECO:0000313" key="1">
    <source>
        <dbReference type="EMBL" id="KAH0462320.1"/>
    </source>
</evidence>
<comment type="caution">
    <text evidence="1">The sequence shown here is derived from an EMBL/GenBank/DDBJ whole genome shotgun (WGS) entry which is preliminary data.</text>
</comment>
<protein>
    <submittedName>
        <fullName evidence="1">Uncharacterized protein</fullName>
    </submittedName>
</protein>
<name>A0AAV7H485_DENCH</name>
<accession>A0AAV7H485</accession>
<proteinExistence type="predicted"/>
<reference evidence="1 2" key="1">
    <citation type="journal article" date="2021" name="Hortic Res">
        <title>Chromosome-scale assembly of the Dendrobium chrysotoxum genome enhances the understanding of orchid evolution.</title>
        <authorList>
            <person name="Zhang Y."/>
            <person name="Zhang G.Q."/>
            <person name="Zhang D."/>
            <person name="Liu X.D."/>
            <person name="Xu X.Y."/>
            <person name="Sun W.H."/>
            <person name="Yu X."/>
            <person name="Zhu X."/>
            <person name="Wang Z.W."/>
            <person name="Zhao X."/>
            <person name="Zhong W.Y."/>
            <person name="Chen H."/>
            <person name="Yin W.L."/>
            <person name="Huang T."/>
            <person name="Niu S.C."/>
            <person name="Liu Z.J."/>
        </authorList>
    </citation>
    <scope>NUCLEOTIDE SEQUENCE [LARGE SCALE GENOMIC DNA]</scope>
    <source>
        <strain evidence="1">Lindl</strain>
    </source>
</reference>
<sequence length="59" mass="6665">MFWLVIHIRGIRPFINTKWLVVLFIGTASVAQTLLACNRGSSDHGCVQVCFRAMEKEAE</sequence>
<dbReference type="EMBL" id="JAGFBR010000009">
    <property type="protein sequence ID" value="KAH0462320.1"/>
    <property type="molecule type" value="Genomic_DNA"/>
</dbReference>
<organism evidence="1 2">
    <name type="scientific">Dendrobium chrysotoxum</name>
    <name type="common">Orchid</name>
    <dbReference type="NCBI Taxonomy" id="161865"/>
    <lineage>
        <taxon>Eukaryota</taxon>
        <taxon>Viridiplantae</taxon>
        <taxon>Streptophyta</taxon>
        <taxon>Embryophyta</taxon>
        <taxon>Tracheophyta</taxon>
        <taxon>Spermatophyta</taxon>
        <taxon>Magnoliopsida</taxon>
        <taxon>Liliopsida</taxon>
        <taxon>Asparagales</taxon>
        <taxon>Orchidaceae</taxon>
        <taxon>Epidendroideae</taxon>
        <taxon>Malaxideae</taxon>
        <taxon>Dendrobiinae</taxon>
        <taxon>Dendrobium</taxon>
    </lineage>
</organism>
<gene>
    <name evidence="1" type="ORF">IEQ34_009895</name>
</gene>
<evidence type="ECO:0000313" key="2">
    <source>
        <dbReference type="Proteomes" id="UP000775213"/>
    </source>
</evidence>
<keyword evidence="2" id="KW-1185">Reference proteome</keyword>
<dbReference type="Proteomes" id="UP000775213">
    <property type="component" value="Unassembled WGS sequence"/>
</dbReference>
<dbReference type="AlphaFoldDB" id="A0AAV7H485"/>